<dbReference type="InterPro" id="IPR006073">
    <property type="entry name" value="GTP-bd"/>
</dbReference>
<dbReference type="Pfam" id="PF01926">
    <property type="entry name" value="MMR_HSR1"/>
    <property type="match status" value="1"/>
</dbReference>
<accession>A0A135IAZ1</accession>
<reference evidence="2 3" key="1">
    <citation type="submission" date="2015-11" db="EMBL/GenBank/DDBJ databases">
        <title>Genomic Taxonomy of the Vibrionaceae.</title>
        <authorList>
            <person name="Gomez-Gil B."/>
            <person name="Enciso-Ibarra J."/>
        </authorList>
    </citation>
    <scope>NUCLEOTIDE SEQUENCE [LARGE SCALE GENOMIC DNA]</scope>
    <source>
        <strain evidence="2 3">CAIM 912</strain>
    </source>
</reference>
<dbReference type="CDD" id="cd00882">
    <property type="entry name" value="Ras_like_GTPase"/>
    <property type="match status" value="1"/>
</dbReference>
<evidence type="ECO:0000259" key="1">
    <source>
        <dbReference type="Pfam" id="PF01926"/>
    </source>
</evidence>
<dbReference type="OrthoDB" id="5915212at2"/>
<dbReference type="Proteomes" id="UP000070529">
    <property type="component" value="Unassembled WGS sequence"/>
</dbReference>
<dbReference type="RefSeq" id="WP_067412999.1">
    <property type="nucleotide sequence ID" value="NZ_LNTY01000018.1"/>
</dbReference>
<comment type="caution">
    <text evidence="2">The sequence shown here is derived from an EMBL/GenBank/DDBJ whole genome shotgun (WGS) entry which is preliminary data.</text>
</comment>
<dbReference type="AlphaFoldDB" id="A0A135IAZ1"/>
<dbReference type="SUPFAM" id="SSF52540">
    <property type="entry name" value="P-loop containing nucleoside triphosphate hydrolases"/>
    <property type="match status" value="1"/>
</dbReference>
<evidence type="ECO:0000313" key="3">
    <source>
        <dbReference type="Proteomes" id="UP000070529"/>
    </source>
</evidence>
<sequence>MESIQSFSRQLALEVSQSSLIDEFKKAVLQLRMHELEGHPLNVMFAGPQGVGKTATIKAMFGEAFTASGELDVTTGILRYQAGELVVWDYPGLSGNKDHDKLLEMQIGATLSENDADGNPLIDMVVVVMDAAERNLNDGYRLITEVIVPALGSEFDNRLVVALNKIDVASYAYDWDFVMDSPSPEVEIWPESTATLLRHCLLDESGLEIAPVCIAAELTRQGESTRPFNLMKLMAAMLEKLPAEKKLTLIDTPLNQQSLAWFDGDDRRNYLAEVENTLFDSLYEGSKDGSRFGGLLGAYLGKQGRELGYLLRRNLRKSFNLA</sequence>
<evidence type="ECO:0000313" key="2">
    <source>
        <dbReference type="EMBL" id="KXF82627.1"/>
    </source>
</evidence>
<dbReference type="GO" id="GO:0005524">
    <property type="term" value="F:ATP binding"/>
    <property type="evidence" value="ECO:0007669"/>
    <property type="project" value="InterPro"/>
</dbReference>
<dbReference type="Gene3D" id="3.40.50.300">
    <property type="entry name" value="P-loop containing nucleotide triphosphate hydrolases"/>
    <property type="match status" value="1"/>
</dbReference>
<gene>
    <name evidence="2" type="ORF">ATN88_21435</name>
</gene>
<dbReference type="EMBL" id="LNTY01000018">
    <property type="protein sequence ID" value="KXF82627.1"/>
    <property type="molecule type" value="Genomic_DNA"/>
</dbReference>
<proteinExistence type="predicted"/>
<dbReference type="InterPro" id="IPR001270">
    <property type="entry name" value="ClpA/B"/>
</dbReference>
<protein>
    <recommendedName>
        <fullName evidence="1">G domain-containing protein</fullName>
    </recommendedName>
</protein>
<keyword evidence="3" id="KW-1185">Reference proteome</keyword>
<dbReference type="PRINTS" id="PR00300">
    <property type="entry name" value="CLPPROTEASEA"/>
</dbReference>
<dbReference type="GO" id="GO:0005525">
    <property type="term" value="F:GTP binding"/>
    <property type="evidence" value="ECO:0007669"/>
    <property type="project" value="InterPro"/>
</dbReference>
<feature type="domain" description="G" evidence="1">
    <location>
        <begin position="43"/>
        <end position="139"/>
    </location>
</feature>
<dbReference type="InterPro" id="IPR027417">
    <property type="entry name" value="P-loop_NTPase"/>
</dbReference>
<organism evidence="2 3">
    <name type="scientific">Enterovibrio coralii</name>
    <dbReference type="NCBI Taxonomy" id="294935"/>
    <lineage>
        <taxon>Bacteria</taxon>
        <taxon>Pseudomonadati</taxon>
        <taxon>Pseudomonadota</taxon>
        <taxon>Gammaproteobacteria</taxon>
        <taxon>Vibrionales</taxon>
        <taxon>Vibrionaceae</taxon>
        <taxon>Enterovibrio</taxon>
    </lineage>
</organism>
<name>A0A135IAZ1_9GAMM</name>